<organism evidence="2 3">
    <name type="scientific">Hydrogenophaga taeniospiralis CCUG 15921</name>
    <dbReference type="NCBI Taxonomy" id="1281780"/>
    <lineage>
        <taxon>Bacteria</taxon>
        <taxon>Pseudomonadati</taxon>
        <taxon>Pseudomonadota</taxon>
        <taxon>Betaproteobacteria</taxon>
        <taxon>Burkholderiales</taxon>
        <taxon>Comamonadaceae</taxon>
        <taxon>Hydrogenophaga</taxon>
    </lineage>
</organism>
<feature type="compositionally biased region" description="Basic residues" evidence="1">
    <location>
        <begin position="113"/>
        <end position="125"/>
    </location>
</feature>
<evidence type="ECO:0008006" key="4">
    <source>
        <dbReference type="Google" id="ProtNLM"/>
    </source>
</evidence>
<evidence type="ECO:0000313" key="2">
    <source>
        <dbReference type="EMBL" id="MDG5976237.1"/>
    </source>
</evidence>
<keyword evidence="3" id="KW-1185">Reference proteome</keyword>
<feature type="compositionally biased region" description="Basic and acidic residues" evidence="1">
    <location>
        <begin position="126"/>
        <end position="149"/>
    </location>
</feature>
<proteinExistence type="predicted"/>
<accession>A0A9X4NRV9</accession>
<dbReference type="Proteomes" id="UP001152876">
    <property type="component" value="Unassembled WGS sequence"/>
</dbReference>
<reference evidence="2" key="1">
    <citation type="submission" date="2013-01" db="EMBL/GenBank/DDBJ databases">
        <title>Genome draft of Hydrogenophaga taeniospiralis 2K1.</title>
        <authorList>
            <person name="Gomila M."/>
            <person name="Lalucat J."/>
        </authorList>
    </citation>
    <scope>NUCLEOTIDE SEQUENCE</scope>
    <source>
        <strain evidence="2">CCUG 15921</strain>
    </source>
</reference>
<dbReference type="AlphaFoldDB" id="A0A9X4NRV9"/>
<comment type="caution">
    <text evidence="2">The sequence shown here is derived from an EMBL/GenBank/DDBJ whole genome shotgun (WGS) entry which is preliminary data.</text>
</comment>
<evidence type="ECO:0000313" key="3">
    <source>
        <dbReference type="Proteomes" id="UP001152876"/>
    </source>
</evidence>
<evidence type="ECO:0000256" key="1">
    <source>
        <dbReference type="SAM" id="MobiDB-lite"/>
    </source>
</evidence>
<protein>
    <recommendedName>
        <fullName evidence="4">PXPV repeat-containing protein</fullName>
    </recommendedName>
</protein>
<gene>
    <name evidence="2" type="ORF">H010_13306</name>
</gene>
<dbReference type="EMBL" id="AOGK01000011">
    <property type="protein sequence ID" value="MDG5976237.1"/>
    <property type="molecule type" value="Genomic_DNA"/>
</dbReference>
<sequence length="149" mass="16659">MNTMSLSTQWSRSSAWARGLAIAALAAGGWALSGVATQAHARGDVYWSVGVNSPGVSVGVSNAPPVVYYPPPVYSYGRPVVVYEEPVVVHRPYRYVRPVVVAPAPVYYHPGRGHGNRWGHRHGHRRDWDDDDRHGNRWDDDDRRGYGRR</sequence>
<dbReference type="RefSeq" id="WP_245638128.1">
    <property type="nucleotide sequence ID" value="NZ_AOGK01000011.1"/>
</dbReference>
<feature type="region of interest" description="Disordered" evidence="1">
    <location>
        <begin position="113"/>
        <end position="149"/>
    </location>
</feature>
<name>A0A9X4NRV9_9BURK</name>